<dbReference type="InterPro" id="IPR005791">
    <property type="entry name" value="SecD"/>
</dbReference>
<evidence type="ECO:0000313" key="13">
    <source>
        <dbReference type="Proteomes" id="UP000824160"/>
    </source>
</evidence>
<feature type="transmembrane region" description="Helical" evidence="9">
    <location>
        <begin position="7"/>
        <end position="27"/>
    </location>
</feature>
<proteinExistence type="inferred from homology"/>
<comment type="caution">
    <text evidence="12">The sequence shown here is derived from an EMBL/GenBank/DDBJ whole genome shotgun (WGS) entry which is preliminary data.</text>
</comment>
<comment type="caution">
    <text evidence="9">Lacks conserved residue(s) required for the propagation of feature annotation.</text>
</comment>
<dbReference type="PANTHER" id="PTHR30081:SF1">
    <property type="entry name" value="PROTEIN TRANSLOCASE SUBUNIT SECD"/>
    <property type="match status" value="1"/>
</dbReference>
<dbReference type="NCBIfam" id="TIGR01129">
    <property type="entry name" value="secD"/>
    <property type="match status" value="1"/>
</dbReference>
<evidence type="ECO:0000256" key="8">
    <source>
        <dbReference type="ARBA" id="ARBA00023136"/>
    </source>
</evidence>
<reference evidence="12" key="2">
    <citation type="journal article" date="2021" name="PeerJ">
        <title>Extensive microbial diversity within the chicken gut microbiome revealed by metagenomics and culture.</title>
        <authorList>
            <person name="Gilroy R."/>
            <person name="Ravi A."/>
            <person name="Getino M."/>
            <person name="Pursley I."/>
            <person name="Horton D.L."/>
            <person name="Alikhan N.F."/>
            <person name="Baker D."/>
            <person name="Gharbi K."/>
            <person name="Hall N."/>
            <person name="Watson M."/>
            <person name="Adriaenssens E.M."/>
            <person name="Foster-Nyarko E."/>
            <person name="Jarju S."/>
            <person name="Secka A."/>
            <person name="Antonio M."/>
            <person name="Oren A."/>
            <person name="Chaudhuri R.R."/>
            <person name="La Ragione R."/>
            <person name="Hildebrand F."/>
            <person name="Pallen M.J."/>
        </authorList>
    </citation>
    <scope>NUCLEOTIDE SEQUENCE</scope>
    <source>
        <strain evidence="12">ChiBcec7-5410</strain>
    </source>
</reference>
<accession>A0A9D1H7Z5</accession>
<dbReference type="EMBL" id="DVLW01000103">
    <property type="protein sequence ID" value="HIT94279.1"/>
    <property type="molecule type" value="Genomic_DNA"/>
</dbReference>
<dbReference type="Gene3D" id="3.30.70.3400">
    <property type="match status" value="1"/>
</dbReference>
<evidence type="ECO:0000256" key="3">
    <source>
        <dbReference type="ARBA" id="ARBA00022475"/>
    </source>
</evidence>
<keyword evidence="8 9" id="KW-0472">Membrane</keyword>
<dbReference type="GO" id="GO:0065002">
    <property type="term" value="P:intracellular protein transmembrane transport"/>
    <property type="evidence" value="ECO:0007669"/>
    <property type="project" value="UniProtKB-UniRule"/>
</dbReference>
<keyword evidence="2 9" id="KW-0813">Transport</keyword>
<feature type="transmembrane region" description="Helical" evidence="9">
    <location>
        <begin position="426"/>
        <end position="445"/>
    </location>
</feature>
<evidence type="ECO:0000256" key="2">
    <source>
        <dbReference type="ARBA" id="ARBA00022448"/>
    </source>
</evidence>
<dbReference type="SUPFAM" id="SSF82866">
    <property type="entry name" value="Multidrug efflux transporter AcrB transmembrane domain"/>
    <property type="match status" value="1"/>
</dbReference>
<comment type="function">
    <text evidence="9">Part of the Sec protein translocase complex. Interacts with the SecYEG preprotein conducting channel. SecDF uses the proton motive force (PMF) to complete protein translocation after the ATP-dependent function of SecA.</text>
</comment>
<keyword evidence="3 9" id="KW-1003">Cell membrane</keyword>
<dbReference type="InterPro" id="IPR054384">
    <property type="entry name" value="SecDF_P1_head"/>
</dbReference>
<dbReference type="GO" id="GO:0043952">
    <property type="term" value="P:protein transport by the Sec complex"/>
    <property type="evidence" value="ECO:0007669"/>
    <property type="project" value="UniProtKB-UniRule"/>
</dbReference>
<dbReference type="GO" id="GO:0005886">
    <property type="term" value="C:plasma membrane"/>
    <property type="evidence" value="ECO:0007669"/>
    <property type="project" value="UniProtKB-SubCell"/>
</dbReference>
<dbReference type="AlphaFoldDB" id="A0A9D1H7Z5"/>
<dbReference type="PANTHER" id="PTHR30081">
    <property type="entry name" value="PROTEIN-EXPORT MEMBRANE PROTEIN SEC"/>
    <property type="match status" value="1"/>
</dbReference>
<evidence type="ECO:0000256" key="1">
    <source>
        <dbReference type="ARBA" id="ARBA00004651"/>
    </source>
</evidence>
<evidence type="ECO:0000313" key="12">
    <source>
        <dbReference type="EMBL" id="HIT94279.1"/>
    </source>
</evidence>
<dbReference type="GO" id="GO:0015450">
    <property type="term" value="F:protein-transporting ATPase activity"/>
    <property type="evidence" value="ECO:0007669"/>
    <property type="project" value="InterPro"/>
</dbReference>
<evidence type="ECO:0000259" key="10">
    <source>
        <dbReference type="Pfam" id="PF02355"/>
    </source>
</evidence>
<keyword evidence="4 9" id="KW-0812">Transmembrane</keyword>
<evidence type="ECO:0000256" key="6">
    <source>
        <dbReference type="ARBA" id="ARBA00022989"/>
    </source>
</evidence>
<dbReference type="InterPro" id="IPR022813">
    <property type="entry name" value="SecD/SecF_arch_bac"/>
</dbReference>
<comment type="subunit">
    <text evidence="9">Forms a complex with SecF. Part of the essential Sec protein translocation apparatus which comprises SecA, SecYEG and auxiliary proteins SecDF. Other proteins may also be involved.</text>
</comment>
<dbReference type="HAMAP" id="MF_01463_B">
    <property type="entry name" value="SecD_B"/>
    <property type="match status" value="1"/>
</dbReference>
<feature type="domain" description="Protein export membrane protein SecD/SecF C-terminal" evidence="10">
    <location>
        <begin position="250"/>
        <end position="393"/>
    </location>
</feature>
<evidence type="ECO:0000256" key="7">
    <source>
        <dbReference type="ARBA" id="ARBA00023010"/>
    </source>
</evidence>
<dbReference type="Gene3D" id="3.30.1360.200">
    <property type="match status" value="1"/>
</dbReference>
<dbReference type="GO" id="GO:0006605">
    <property type="term" value="P:protein targeting"/>
    <property type="evidence" value="ECO:0007669"/>
    <property type="project" value="UniProtKB-UniRule"/>
</dbReference>
<dbReference type="Proteomes" id="UP000824160">
    <property type="component" value="Unassembled WGS sequence"/>
</dbReference>
<dbReference type="NCBIfam" id="TIGR00916">
    <property type="entry name" value="2A0604s01"/>
    <property type="match status" value="1"/>
</dbReference>
<evidence type="ECO:0000259" key="11">
    <source>
        <dbReference type="Pfam" id="PF22599"/>
    </source>
</evidence>
<dbReference type="InterPro" id="IPR048634">
    <property type="entry name" value="SecD_SecF_C"/>
</dbReference>
<comment type="similarity">
    <text evidence="9">Belongs to the SecD/SecF family. SecD subfamily.</text>
</comment>
<keyword evidence="7 9" id="KW-0811">Translocation</keyword>
<evidence type="ECO:0000256" key="4">
    <source>
        <dbReference type="ARBA" id="ARBA00022692"/>
    </source>
</evidence>
<name>A0A9D1H7Z5_9FIRM</name>
<gene>
    <name evidence="9 12" type="primary">secD</name>
    <name evidence="12" type="ORF">IAC43_03770</name>
</gene>
<dbReference type="Pfam" id="PF02355">
    <property type="entry name" value="SecD_SecF_C"/>
    <property type="match status" value="1"/>
</dbReference>
<feature type="transmembrane region" description="Helical" evidence="9">
    <location>
        <begin position="295"/>
        <end position="318"/>
    </location>
</feature>
<dbReference type="Gene3D" id="1.20.1640.10">
    <property type="entry name" value="Multidrug efflux transporter AcrB transmembrane domain"/>
    <property type="match status" value="1"/>
</dbReference>
<keyword evidence="6 9" id="KW-1133">Transmembrane helix</keyword>
<reference evidence="12" key="1">
    <citation type="submission" date="2020-10" db="EMBL/GenBank/DDBJ databases">
        <authorList>
            <person name="Gilroy R."/>
        </authorList>
    </citation>
    <scope>NUCLEOTIDE SEQUENCE</scope>
    <source>
        <strain evidence="12">ChiBcec7-5410</strain>
    </source>
</reference>
<feature type="transmembrane region" description="Helical" evidence="9">
    <location>
        <begin position="371"/>
        <end position="391"/>
    </location>
</feature>
<protein>
    <recommendedName>
        <fullName evidence="9">Protein translocase subunit SecD</fullName>
    </recommendedName>
</protein>
<organism evidence="12 13">
    <name type="scientific">Candidatus Faecivivens stercoripullorum</name>
    <dbReference type="NCBI Taxonomy" id="2840805"/>
    <lineage>
        <taxon>Bacteria</taxon>
        <taxon>Bacillati</taxon>
        <taxon>Bacillota</taxon>
        <taxon>Clostridia</taxon>
        <taxon>Eubacteriales</taxon>
        <taxon>Oscillospiraceae</taxon>
        <taxon>Oscillospiraceae incertae sedis</taxon>
        <taxon>Candidatus Faecivivens</taxon>
    </lineage>
</organism>
<comment type="subcellular location">
    <subcellularLocation>
        <location evidence="1 9">Cell membrane</location>
        <topology evidence="1 9">Multi-pass membrane protein</topology>
    </subcellularLocation>
</comment>
<feature type="transmembrane region" description="Helical" evidence="9">
    <location>
        <begin position="270"/>
        <end position="288"/>
    </location>
</feature>
<dbReference type="InterPro" id="IPR055344">
    <property type="entry name" value="SecD_SecF_C_bact"/>
</dbReference>
<evidence type="ECO:0000256" key="5">
    <source>
        <dbReference type="ARBA" id="ARBA00022927"/>
    </source>
</evidence>
<evidence type="ECO:0000256" key="9">
    <source>
        <dbReference type="HAMAP-Rule" id="MF_01463"/>
    </source>
</evidence>
<dbReference type="Pfam" id="PF22599">
    <property type="entry name" value="SecDF_P1_head"/>
    <property type="match status" value="1"/>
</dbReference>
<sequence>MKRVPKPVFFIVSILIVVLTLLSLFGFKTTYGDKETVYIKGGNDIRWGIDIRGGVDVTFTPPEGVEATKSQMDAAKEVINSRLVSLNITDSEVYVDYDKYRIIVRFPWKEGETDFDPQAAIEELGDTAVLTFREGNETDETGAPSGVTAENIIIDGEDVKEAYPYYNQEENSYGVSLELYDSGKEAFAEATTRLAETHGTISIWMDDTMISYPSVNTPITDGQCQITGNFTAEEATSLANKINSGALPFNLVAENYSTINPTLGLGARDVMLVAGAIAFVIICIYMIIFFRLPGVVAMFALMGQVAVSIAAISGFFGFMSSFTLTLPGIAGIILGVGMGVDANVITFTRIKEEVCAGKSIDGAITLGYDRAFSAILDGNLTTIIIAIILMGSFGPTDSWFAKLLSPLFFMFGASTAGTIYSFGYTLLVSCILNFIFGVTASRLMLQSLSRFKCLRKPYLYGGVKK</sequence>
<keyword evidence="5 9" id="KW-0653">Protein transport</keyword>
<feature type="domain" description="SecDF P1 head subdomain" evidence="11">
    <location>
        <begin position="147"/>
        <end position="248"/>
    </location>
</feature>